<dbReference type="Pfam" id="PF22893">
    <property type="entry name" value="ULD_2"/>
    <property type="match status" value="1"/>
</dbReference>
<dbReference type="GeneID" id="41995656"/>
<evidence type="ECO:0000256" key="1">
    <source>
        <dbReference type="SAM" id="MobiDB-lite"/>
    </source>
</evidence>
<feature type="region of interest" description="Disordered" evidence="1">
    <location>
        <begin position="855"/>
        <end position="875"/>
    </location>
</feature>
<feature type="transmembrane region" description="Helical" evidence="2">
    <location>
        <begin position="35"/>
        <end position="59"/>
    </location>
</feature>
<dbReference type="PANTHER" id="PTHR35041">
    <property type="entry name" value="MEDIATOR OF RNA POLYMERASE II TRANSCRIPTION SUBUNIT 1"/>
    <property type="match status" value="1"/>
</dbReference>
<reference evidence="4 5" key="1">
    <citation type="submission" date="2018-06" db="EMBL/GenBank/DDBJ databases">
        <title>Fusarium incarnatum-equiseti species complex species 28.</title>
        <authorList>
            <person name="Gardiner D.M."/>
        </authorList>
    </citation>
    <scope>NUCLEOTIDE SEQUENCE [LARGE SCALE GENOMIC DNA]</scope>
    <source>
        <strain evidence="4 5">FIESC_28</strain>
    </source>
</reference>
<keyword evidence="2" id="KW-1133">Transmembrane helix</keyword>
<accession>A0A366RP27</accession>
<feature type="compositionally biased region" description="Basic residues" evidence="1">
    <location>
        <begin position="757"/>
        <end position="775"/>
    </location>
</feature>
<name>A0A366RP27_9HYPO</name>
<organism evidence="4 5">
    <name type="scientific">Fusarium coffeatum</name>
    <dbReference type="NCBI Taxonomy" id="231269"/>
    <lineage>
        <taxon>Eukaryota</taxon>
        <taxon>Fungi</taxon>
        <taxon>Dikarya</taxon>
        <taxon>Ascomycota</taxon>
        <taxon>Pezizomycotina</taxon>
        <taxon>Sordariomycetes</taxon>
        <taxon>Hypocreomycetidae</taxon>
        <taxon>Hypocreales</taxon>
        <taxon>Nectriaceae</taxon>
        <taxon>Fusarium</taxon>
        <taxon>Fusarium incarnatum-equiseti species complex</taxon>
    </lineage>
</organism>
<feature type="region of interest" description="Disordered" evidence="1">
    <location>
        <begin position="1014"/>
        <end position="1083"/>
    </location>
</feature>
<dbReference type="RefSeq" id="XP_031015606.1">
    <property type="nucleotide sequence ID" value="XM_031160360.1"/>
</dbReference>
<keyword evidence="2" id="KW-0472">Membrane</keyword>
<evidence type="ECO:0000313" key="4">
    <source>
        <dbReference type="EMBL" id="RBR18150.1"/>
    </source>
</evidence>
<sequence length="1083" mass="119724">MTGSLLSGLALATGHHFFYDYLNDRIVESQNQQEWFLRIGTGMAFLVRALLSAAVGIAYTQILWRTLRSKSITIEGINSLFGVSHTAWDFTALELWTAAPGLAIVAMIAWALPLIAVITPATLSIEISSETNVTVVHSFIPSIDYGRTLWYGSFVQGGLTISSHVIRTLLPVATLGAILPIAAPFPNSSYTLEFYGPTISCDSPQNDSFRESIEKIINSDTTDGDYMTYVSFVPVSENMTSSASEAGIWNGDAIEGLLHALNDTLVYTTPALDFTANITNGDRGGNPATFYVLVPDRPSGHANRTIECQLHNATYSLNITFDNGLQDIRYKTKRLNGVSAYDTRHCFPEPTSHCNQTNAYLTLMAAMGDMLFGTQRWSGRMHRTRIAHTVLVDLPDMNYNYRGYEKPKSLIGNLSLSDALEQMFENTTISLLSNSEFLQNDTTGPVTRFSAQNAFSYEPRNLFIAYGIGILFSLIVVIFGLLCIKSASASYTNSFSTILRTTRNPELDAVVPSAETSGAEPLSKHLSNVRLVLRRQGNGLEVSDGQSTFFAVDTKQDDMKEERAERPTESLLKPDRRHPKSDVDEISTTQEGSDVNLNHNKDARNPGLAIMDPLSIVAILAGVVEVVKTGTSLSKDLHRFYASIQNAPREVLDIVARLADLSFILGELHDFLEKNKDLCKRHLLKIIISTMDRISAIHKELKGLMDGHATLQRLLWVYNKPEVQYKLSVIESHKSGIQLIQNTLLLAALTRNEKKSGKANKKVKPADKHGKKKKESKIAHVRQQAENLTYASSNCITELSNQQRSRSDEPSLELQDSEIAEGDEKNKLIRFRTLDKRPDDTATWLYNLVFEPLAQSKQDPSSQSTESTDIGGGSSEITIGIPAELQTAIYEPGVSSYIVDKLLSDWTIEEENLEDPGTEQSAIQETNDCKCHKGGKQSITFNAVGQQFTFPFHLIRKWKGMEQKIKEALGRHDAIGQQILNGQYDVIGPTGSIIMPNCWRFLIEPGMDISLTIPQIPSKGRAKPSADLQPQTGKKVKSPRIVTMDPGVLSTERKPTEKAKPAIRSKAKTDPKDSGAQAKKGKQ</sequence>
<feature type="region of interest" description="Disordered" evidence="1">
    <location>
        <begin position="756"/>
        <end position="779"/>
    </location>
</feature>
<feature type="compositionally biased region" description="Polar residues" evidence="1">
    <location>
        <begin position="586"/>
        <end position="598"/>
    </location>
</feature>
<feature type="region of interest" description="Disordered" evidence="1">
    <location>
        <begin position="555"/>
        <end position="599"/>
    </location>
</feature>
<feature type="region of interest" description="Disordered" evidence="1">
    <location>
        <begin position="799"/>
        <end position="819"/>
    </location>
</feature>
<protein>
    <recommendedName>
        <fullName evidence="3">Ubiquitin-like domain-containing protein</fullName>
    </recommendedName>
</protein>
<feature type="compositionally biased region" description="Basic and acidic residues" evidence="1">
    <location>
        <begin position="1051"/>
        <end position="1060"/>
    </location>
</feature>
<feature type="domain" description="Ubiquitin-like" evidence="3">
    <location>
        <begin position="941"/>
        <end position="1014"/>
    </location>
</feature>
<evidence type="ECO:0000259" key="3">
    <source>
        <dbReference type="Pfam" id="PF22893"/>
    </source>
</evidence>
<dbReference type="InterPro" id="IPR054464">
    <property type="entry name" value="ULD_fung"/>
</dbReference>
<proteinExistence type="predicted"/>
<keyword evidence="5" id="KW-1185">Reference proteome</keyword>
<comment type="caution">
    <text evidence="4">The sequence shown here is derived from an EMBL/GenBank/DDBJ whole genome shotgun (WGS) entry which is preliminary data.</text>
</comment>
<evidence type="ECO:0000256" key="2">
    <source>
        <dbReference type="SAM" id="Phobius"/>
    </source>
</evidence>
<dbReference type="AlphaFoldDB" id="A0A366RP27"/>
<feature type="transmembrane region" description="Helical" evidence="2">
    <location>
        <begin position="462"/>
        <end position="482"/>
    </location>
</feature>
<feature type="transmembrane region" description="Helical" evidence="2">
    <location>
        <begin position="95"/>
        <end position="118"/>
    </location>
</feature>
<evidence type="ECO:0000313" key="5">
    <source>
        <dbReference type="Proteomes" id="UP000253153"/>
    </source>
</evidence>
<feature type="compositionally biased region" description="Basic and acidic residues" evidence="1">
    <location>
        <begin position="555"/>
        <end position="574"/>
    </location>
</feature>
<dbReference type="PANTHER" id="PTHR35041:SF6">
    <property type="entry name" value="FORMYLMETHIONINE DEFORMYLASE-LIKE PROTEIN-RELATED"/>
    <property type="match status" value="1"/>
</dbReference>
<gene>
    <name evidence="4" type="ORF">FIESC28_06216</name>
</gene>
<keyword evidence="2" id="KW-0812">Transmembrane</keyword>
<dbReference type="OrthoDB" id="5322539at2759"/>
<dbReference type="EMBL" id="QKXC01000128">
    <property type="protein sequence ID" value="RBR18150.1"/>
    <property type="molecule type" value="Genomic_DNA"/>
</dbReference>
<feature type="compositionally biased region" description="Low complexity" evidence="1">
    <location>
        <begin position="864"/>
        <end position="875"/>
    </location>
</feature>
<dbReference type="Proteomes" id="UP000253153">
    <property type="component" value="Unassembled WGS sequence"/>
</dbReference>